<dbReference type="InterPro" id="IPR050316">
    <property type="entry name" value="Tyrosinase/Hemocyanin"/>
</dbReference>
<dbReference type="PRINTS" id="PR00092">
    <property type="entry name" value="TYROSINASE"/>
</dbReference>
<dbReference type="PANTHER" id="PTHR11474">
    <property type="entry name" value="TYROSINASE FAMILY MEMBER"/>
    <property type="match status" value="1"/>
</dbReference>
<dbReference type="GO" id="GO:0016491">
    <property type="term" value="F:oxidoreductase activity"/>
    <property type="evidence" value="ECO:0007669"/>
    <property type="project" value="InterPro"/>
</dbReference>
<feature type="domain" description="Tyrosinase copper-binding" evidence="3">
    <location>
        <begin position="245"/>
        <end position="256"/>
    </location>
</feature>
<dbReference type="Proteomes" id="UP000310754">
    <property type="component" value="Unassembled WGS sequence"/>
</dbReference>
<accession>A0A4S3ZWL1</accession>
<dbReference type="Pfam" id="PF25271">
    <property type="entry name" value="DUF7868"/>
    <property type="match status" value="1"/>
</dbReference>
<dbReference type="SUPFAM" id="SSF48056">
    <property type="entry name" value="Di-copper centre-containing domain"/>
    <property type="match status" value="1"/>
</dbReference>
<dbReference type="EMBL" id="SSOA01000004">
    <property type="protein sequence ID" value="THF50250.1"/>
    <property type="molecule type" value="Genomic_DNA"/>
</dbReference>
<dbReference type="AlphaFoldDB" id="A0A4S3ZWL1"/>
<evidence type="ECO:0000313" key="5">
    <source>
        <dbReference type="Proteomes" id="UP000310754"/>
    </source>
</evidence>
<reference evidence="4 5" key="1">
    <citation type="submission" date="2019-04" db="EMBL/GenBank/DDBJ databases">
        <title>Rhizobium terrae sp. nov., isolated from a paddy soil.</title>
        <authorList>
            <person name="Lin S.-Y."/>
            <person name="Hameed A."/>
            <person name="Huang H.-I."/>
            <person name="Young C.-C."/>
        </authorList>
    </citation>
    <scope>NUCLEOTIDE SEQUENCE [LARGE SCALE GENOMIC DNA]</scope>
    <source>
        <strain evidence="4 5">CC-HIH110</strain>
    </source>
</reference>
<gene>
    <name evidence="4" type="ORF">E6C51_10945</name>
</gene>
<keyword evidence="1" id="KW-0479">Metal-binding</keyword>
<protein>
    <submittedName>
        <fullName evidence="4">Tyrosinase family protein</fullName>
    </submittedName>
</protein>
<dbReference type="RefSeq" id="WP_190235958.1">
    <property type="nucleotide sequence ID" value="NZ_SSOA01000004.1"/>
</dbReference>
<evidence type="ECO:0000313" key="4">
    <source>
        <dbReference type="EMBL" id="THF50250.1"/>
    </source>
</evidence>
<dbReference type="GO" id="GO:0046872">
    <property type="term" value="F:metal ion binding"/>
    <property type="evidence" value="ECO:0007669"/>
    <property type="project" value="UniProtKB-KW"/>
</dbReference>
<dbReference type="InterPro" id="IPR008922">
    <property type="entry name" value="Di-copper_centre_dom_sf"/>
</dbReference>
<organism evidence="4 5">
    <name type="scientific">Allorhizobium terrae</name>
    <dbReference type="NCBI Taxonomy" id="1848972"/>
    <lineage>
        <taxon>Bacteria</taxon>
        <taxon>Pseudomonadati</taxon>
        <taxon>Pseudomonadota</taxon>
        <taxon>Alphaproteobacteria</taxon>
        <taxon>Hyphomicrobiales</taxon>
        <taxon>Rhizobiaceae</taxon>
        <taxon>Rhizobium/Agrobacterium group</taxon>
        <taxon>Allorhizobium</taxon>
    </lineage>
</organism>
<dbReference type="InterPro" id="IPR002227">
    <property type="entry name" value="Tyrosinase_Cu-bd"/>
</dbReference>
<proteinExistence type="predicted"/>
<keyword evidence="2" id="KW-0186">Copper</keyword>
<evidence type="ECO:0000256" key="1">
    <source>
        <dbReference type="ARBA" id="ARBA00022723"/>
    </source>
</evidence>
<comment type="caution">
    <text evidence="4">The sequence shown here is derived from an EMBL/GenBank/DDBJ whole genome shotgun (WGS) entry which is preliminary data.</text>
</comment>
<name>A0A4S3ZWL1_9HYPH</name>
<dbReference type="Pfam" id="PF00264">
    <property type="entry name" value="Tyrosinase"/>
    <property type="match status" value="1"/>
</dbReference>
<sequence length="511" mass="55152">MVYVRKSVWANGGGFDDPLLYWYAIGVSALQKRGLNDNTSWRFMAAIHGIDITSSDGSLWQQYGYYTPGEPLPSQADQDLYWNQCQHGSWYFLPWHRGYIWSIEGLVRAEIIKAGGPKDWAMPYWNYSDQKNPQALLLPPAFSATTMPDGSANPLYVAQRYGLGSTPIVLPASDVTLGALSATQFVGLKVGASAGLGGGKTGFSHNGIQTGELESKPHNIVHVDIGGQNDAGPGLMADPDIAGLDPIFWLHHANIDRLWDVWNKSSATHTNPTDPAWLNGPQDRKFVVPNVDGSPYSYAPKDMVDTTSPNLNYTYDEFVVATAVSSVLTSNVGEKTLSQSQEPELAQEPELVGANASVVNVTGKMSSSNLALDAQTSALLSVNPTQNLQAKLAQPARDRYFLNLENIKAAKDGFVIDVYMELPEGADHTGRMDLFCGSIGLFGVRKASQPDGAHGGAGVTEVMDVTNVVAGLAQNGALNKGEFSVNLVPRITLTDDAKVTVERISLYKQSA</sequence>
<dbReference type="InterPro" id="IPR057190">
    <property type="entry name" value="DUF7868"/>
</dbReference>
<dbReference type="PROSITE" id="PS00498">
    <property type="entry name" value="TYROSINASE_2"/>
    <property type="match status" value="1"/>
</dbReference>
<evidence type="ECO:0000256" key="2">
    <source>
        <dbReference type="ARBA" id="ARBA00023008"/>
    </source>
</evidence>
<evidence type="ECO:0000259" key="3">
    <source>
        <dbReference type="PROSITE" id="PS00498"/>
    </source>
</evidence>
<dbReference type="Gene3D" id="1.10.1280.10">
    <property type="entry name" value="Di-copper center containing domain from catechol oxidase"/>
    <property type="match status" value="1"/>
</dbReference>
<keyword evidence="5" id="KW-1185">Reference proteome</keyword>
<dbReference type="PANTHER" id="PTHR11474:SF76">
    <property type="entry name" value="SHKT DOMAIN-CONTAINING PROTEIN"/>
    <property type="match status" value="1"/>
</dbReference>